<dbReference type="Pfam" id="PF07727">
    <property type="entry name" value="RVT_2"/>
    <property type="match status" value="1"/>
</dbReference>
<dbReference type="SUPFAM" id="SSF56672">
    <property type="entry name" value="DNA/RNA polymerases"/>
    <property type="match status" value="1"/>
</dbReference>
<protein>
    <submittedName>
        <fullName evidence="5">Retrovirus-related Pol polyprotein from transposon TNT 1-94</fullName>
    </submittedName>
</protein>
<gene>
    <name evidence="5" type="ORF">MA16_Dca015676</name>
</gene>
<organism evidence="5 6">
    <name type="scientific">Dendrobium catenatum</name>
    <dbReference type="NCBI Taxonomy" id="906689"/>
    <lineage>
        <taxon>Eukaryota</taxon>
        <taxon>Viridiplantae</taxon>
        <taxon>Streptophyta</taxon>
        <taxon>Embryophyta</taxon>
        <taxon>Tracheophyta</taxon>
        <taxon>Spermatophyta</taxon>
        <taxon>Magnoliopsida</taxon>
        <taxon>Liliopsida</taxon>
        <taxon>Asparagales</taxon>
        <taxon>Orchidaceae</taxon>
        <taxon>Epidendroideae</taxon>
        <taxon>Malaxideae</taxon>
        <taxon>Dendrobiinae</taxon>
        <taxon>Dendrobium</taxon>
    </lineage>
</organism>
<accession>A0A2I0WZW8</accession>
<dbReference type="InterPro" id="IPR057670">
    <property type="entry name" value="SH3_retrovirus"/>
</dbReference>
<dbReference type="EMBL" id="KZ502277">
    <property type="protein sequence ID" value="PKU81200.1"/>
    <property type="molecule type" value="Genomic_DNA"/>
</dbReference>
<dbReference type="InterPro" id="IPR039537">
    <property type="entry name" value="Retrotran_Ty1/copia-like"/>
</dbReference>
<name>A0A2I0WZW8_9ASPA</name>
<dbReference type="PANTHER" id="PTHR42648:SF19">
    <property type="entry name" value="RNA-DIRECTED DNA POLYMERASE"/>
    <property type="match status" value="1"/>
</dbReference>
<feature type="domain" description="Retroviral polymerase SH3-like" evidence="4">
    <location>
        <begin position="55"/>
        <end position="111"/>
    </location>
</feature>
<feature type="domain" description="Reverse transcriptase Ty1/copia-type" evidence="3">
    <location>
        <begin position="210"/>
        <end position="402"/>
    </location>
</feature>
<dbReference type="GO" id="GO:0016787">
    <property type="term" value="F:hydrolase activity"/>
    <property type="evidence" value="ECO:0007669"/>
    <property type="project" value="UniProtKB-KW"/>
</dbReference>
<evidence type="ECO:0000259" key="3">
    <source>
        <dbReference type="Pfam" id="PF07727"/>
    </source>
</evidence>
<dbReference type="Proteomes" id="UP000233837">
    <property type="component" value="Unassembled WGS sequence"/>
</dbReference>
<dbReference type="Pfam" id="PF25597">
    <property type="entry name" value="SH3_retrovirus"/>
    <property type="match status" value="1"/>
</dbReference>
<reference evidence="5 6" key="2">
    <citation type="journal article" date="2017" name="Nature">
        <title>The Apostasia genome and the evolution of orchids.</title>
        <authorList>
            <person name="Zhang G.Q."/>
            <person name="Liu K.W."/>
            <person name="Li Z."/>
            <person name="Lohaus R."/>
            <person name="Hsiao Y.Y."/>
            <person name="Niu S.C."/>
            <person name="Wang J.Y."/>
            <person name="Lin Y.C."/>
            <person name="Xu Q."/>
            <person name="Chen L.J."/>
            <person name="Yoshida K."/>
            <person name="Fujiwara S."/>
            <person name="Wang Z.W."/>
            <person name="Zhang Y.Q."/>
            <person name="Mitsuda N."/>
            <person name="Wang M."/>
            <person name="Liu G.H."/>
            <person name="Pecoraro L."/>
            <person name="Huang H.X."/>
            <person name="Xiao X.J."/>
            <person name="Lin M."/>
            <person name="Wu X.Y."/>
            <person name="Wu W.L."/>
            <person name="Chen Y.Y."/>
            <person name="Chang S.B."/>
            <person name="Sakamoto S."/>
            <person name="Ohme-Takagi M."/>
            <person name="Yagi M."/>
            <person name="Zeng S.J."/>
            <person name="Shen C.Y."/>
            <person name="Yeh C.M."/>
            <person name="Luo Y.B."/>
            <person name="Tsai W.C."/>
            <person name="Van de Peer Y."/>
            <person name="Liu Z.J."/>
        </authorList>
    </citation>
    <scope>NUCLEOTIDE SEQUENCE [LARGE SCALE GENOMIC DNA]</scope>
    <source>
        <tissue evidence="5">The whole plant</tissue>
    </source>
</reference>
<dbReference type="AlphaFoldDB" id="A0A2I0WZW8"/>
<dbReference type="STRING" id="906689.A0A2I0WZW8"/>
<dbReference type="SUPFAM" id="SSF53098">
    <property type="entry name" value="Ribonuclease H-like"/>
    <property type="match status" value="1"/>
</dbReference>
<evidence type="ECO:0000313" key="5">
    <source>
        <dbReference type="EMBL" id="PKU81200.1"/>
    </source>
</evidence>
<sequence length="402" mass="47002">MLDEYKLPKYFWAEAINTACYVTNTVYLRTILKKTPYEIFFGKKPKISHLHVFGCKCFILNNDKDPLGKFDSKSDDGIFLGYSIFGKSFRVFNKRKLIVEESVHVIFDENSIDLIRNDLNDDHIENIKKINLEEKEGDSLPKEWRYNRNHPKESIIGDPSQGVKTRRNLSDEVEHSAFLSEIEPKNIDEALQNNFWIIAKEEELNQFIRNDIWELVTRPHDQNIIGTKWVYKNKLDDSGSIIRNKARLVAQGYTQIEGINFEESFAPVARLEAIRLLLAFACFKVFKLFQMDVKSAFLNGYIDQYVFVEQPTGFESINFPNHVYKLKKVLYGLKEAPRAWYDRLSTFLIEYSFRKGKVDTTLFIKNIGDDLIIIQIYVDDILFGSTNERLSHEFSSLMSKEF</sequence>
<keyword evidence="1" id="KW-0479">Metal-binding</keyword>
<dbReference type="PANTHER" id="PTHR42648">
    <property type="entry name" value="TRANSPOSASE, PUTATIVE-RELATED"/>
    <property type="match status" value="1"/>
</dbReference>
<dbReference type="InterPro" id="IPR043502">
    <property type="entry name" value="DNA/RNA_pol_sf"/>
</dbReference>
<dbReference type="GO" id="GO:0046872">
    <property type="term" value="F:metal ion binding"/>
    <property type="evidence" value="ECO:0007669"/>
    <property type="project" value="UniProtKB-KW"/>
</dbReference>
<evidence type="ECO:0000259" key="4">
    <source>
        <dbReference type="Pfam" id="PF25597"/>
    </source>
</evidence>
<dbReference type="InterPro" id="IPR013103">
    <property type="entry name" value="RVT_2"/>
</dbReference>
<evidence type="ECO:0000256" key="2">
    <source>
        <dbReference type="ARBA" id="ARBA00022801"/>
    </source>
</evidence>
<dbReference type="InterPro" id="IPR012337">
    <property type="entry name" value="RNaseH-like_sf"/>
</dbReference>
<reference evidence="5 6" key="1">
    <citation type="journal article" date="2016" name="Sci. Rep.">
        <title>The Dendrobium catenatum Lindl. genome sequence provides insights into polysaccharide synthase, floral development and adaptive evolution.</title>
        <authorList>
            <person name="Zhang G.Q."/>
            <person name="Xu Q."/>
            <person name="Bian C."/>
            <person name="Tsai W.C."/>
            <person name="Yeh C.M."/>
            <person name="Liu K.W."/>
            <person name="Yoshida K."/>
            <person name="Zhang L.S."/>
            <person name="Chang S.B."/>
            <person name="Chen F."/>
            <person name="Shi Y."/>
            <person name="Su Y.Y."/>
            <person name="Zhang Y.Q."/>
            <person name="Chen L.J."/>
            <person name="Yin Y."/>
            <person name="Lin M."/>
            <person name="Huang H."/>
            <person name="Deng H."/>
            <person name="Wang Z.W."/>
            <person name="Zhu S.L."/>
            <person name="Zhao X."/>
            <person name="Deng C."/>
            <person name="Niu S.C."/>
            <person name="Huang J."/>
            <person name="Wang M."/>
            <person name="Liu G.H."/>
            <person name="Yang H.J."/>
            <person name="Xiao X.J."/>
            <person name="Hsiao Y.Y."/>
            <person name="Wu W.L."/>
            <person name="Chen Y.Y."/>
            <person name="Mitsuda N."/>
            <person name="Ohme-Takagi M."/>
            <person name="Luo Y.B."/>
            <person name="Van de Peer Y."/>
            <person name="Liu Z.J."/>
        </authorList>
    </citation>
    <scope>NUCLEOTIDE SEQUENCE [LARGE SCALE GENOMIC DNA]</scope>
    <source>
        <tissue evidence="5">The whole plant</tissue>
    </source>
</reference>
<keyword evidence="2" id="KW-0378">Hydrolase</keyword>
<evidence type="ECO:0000313" key="6">
    <source>
        <dbReference type="Proteomes" id="UP000233837"/>
    </source>
</evidence>
<keyword evidence="6" id="KW-1185">Reference proteome</keyword>
<evidence type="ECO:0000256" key="1">
    <source>
        <dbReference type="ARBA" id="ARBA00022723"/>
    </source>
</evidence>
<proteinExistence type="predicted"/>